<dbReference type="PANTHER" id="PTHR43806">
    <property type="entry name" value="PEPTIDASE S8"/>
    <property type="match status" value="1"/>
</dbReference>
<name>A0ABS4Q198_9PSEU</name>
<dbReference type="PROSITE" id="PS51892">
    <property type="entry name" value="SUBTILASE"/>
    <property type="match status" value="1"/>
</dbReference>
<accession>A0ABS4Q198</accession>
<dbReference type="InterPro" id="IPR036852">
    <property type="entry name" value="Peptidase_S8/S53_dom_sf"/>
</dbReference>
<keyword evidence="4" id="KW-0720">Serine protease</keyword>
<dbReference type="Gene3D" id="3.40.50.200">
    <property type="entry name" value="Peptidase S8/S53 domain"/>
    <property type="match status" value="1"/>
</dbReference>
<comment type="caution">
    <text evidence="5">Lacks conserved residue(s) required for the propagation of feature annotation.</text>
</comment>
<reference evidence="9 10" key="1">
    <citation type="submission" date="2021-03" db="EMBL/GenBank/DDBJ databases">
        <title>Sequencing the genomes of 1000 actinobacteria strains.</title>
        <authorList>
            <person name="Klenk H.-P."/>
        </authorList>
    </citation>
    <scope>NUCLEOTIDE SEQUENCE [LARGE SCALE GENOMIC DNA]</scope>
    <source>
        <strain evidence="9 10">DSM 45510</strain>
    </source>
</reference>
<proteinExistence type="inferred from homology"/>
<dbReference type="InterPro" id="IPR000209">
    <property type="entry name" value="Peptidase_S8/S53_dom"/>
</dbReference>
<comment type="caution">
    <text evidence="9">The sequence shown here is derived from an EMBL/GenBank/DDBJ whole genome shotgun (WGS) entry which is preliminary data.</text>
</comment>
<dbReference type="InterPro" id="IPR050131">
    <property type="entry name" value="Peptidase_S8_subtilisin-like"/>
</dbReference>
<evidence type="ECO:0000256" key="4">
    <source>
        <dbReference type="ARBA" id="ARBA00022825"/>
    </source>
</evidence>
<gene>
    <name evidence="9" type="ORF">JOM49_006978</name>
</gene>
<dbReference type="Proteomes" id="UP000741013">
    <property type="component" value="Unassembled WGS sequence"/>
</dbReference>
<evidence type="ECO:0000259" key="8">
    <source>
        <dbReference type="Pfam" id="PF00082"/>
    </source>
</evidence>
<keyword evidence="10" id="KW-1185">Reference proteome</keyword>
<evidence type="ECO:0000256" key="2">
    <source>
        <dbReference type="ARBA" id="ARBA00022670"/>
    </source>
</evidence>
<protein>
    <recommendedName>
        <fullName evidence="8">Peptidase S8/S53 domain-containing protein</fullName>
    </recommendedName>
</protein>
<evidence type="ECO:0000313" key="10">
    <source>
        <dbReference type="Proteomes" id="UP000741013"/>
    </source>
</evidence>
<evidence type="ECO:0000256" key="7">
    <source>
        <dbReference type="SAM" id="SignalP"/>
    </source>
</evidence>
<evidence type="ECO:0000256" key="3">
    <source>
        <dbReference type="ARBA" id="ARBA00022801"/>
    </source>
</evidence>
<dbReference type="EMBL" id="JAGGMS010000001">
    <property type="protein sequence ID" value="MBP2185452.1"/>
    <property type="molecule type" value="Genomic_DNA"/>
</dbReference>
<feature type="chain" id="PRO_5046543805" description="Peptidase S8/S53 domain-containing protein" evidence="7">
    <location>
        <begin position="25"/>
        <end position="303"/>
    </location>
</feature>
<organism evidence="9 10">
    <name type="scientific">Amycolatopsis magusensis</name>
    <dbReference type="NCBI Taxonomy" id="882444"/>
    <lineage>
        <taxon>Bacteria</taxon>
        <taxon>Bacillati</taxon>
        <taxon>Actinomycetota</taxon>
        <taxon>Actinomycetes</taxon>
        <taxon>Pseudonocardiales</taxon>
        <taxon>Pseudonocardiaceae</taxon>
        <taxon>Amycolatopsis</taxon>
    </lineage>
</organism>
<keyword evidence="2" id="KW-0645">Protease</keyword>
<sequence length="303" mass="31074">MRTAATILGLITATVLAATAPAGAAAGGTQLDPPPGLDRIDQRDHGRSGTYSWRTTGSEVHAYVLGDLIATTHTTFGGRAANGPDFTGAPACQPMDNPGTGLASVVGGTRHGVAKEVRITGVRVTACSHTTTSERLIQGLDWVSANAIKPAVAVLNISHNADPAVDEAALRLIRSGVTLVTTSGIQDHVTGDRDPTRISPGRVPEAITVASSSLINFFVSRQGPGIDLYAPFSDMAIGSGSDEYNLATNEAGVAAGAAVLVLSEHPSWTPAQVQRALIDHATPGALNPAPLNGAPNRMLYVGP</sequence>
<evidence type="ECO:0000313" key="9">
    <source>
        <dbReference type="EMBL" id="MBP2185452.1"/>
    </source>
</evidence>
<dbReference type="Pfam" id="PF00082">
    <property type="entry name" value="Peptidase_S8"/>
    <property type="match status" value="1"/>
</dbReference>
<feature type="signal peptide" evidence="7">
    <location>
        <begin position="1"/>
        <end position="24"/>
    </location>
</feature>
<comment type="similarity">
    <text evidence="1 5">Belongs to the peptidase S8 family.</text>
</comment>
<keyword evidence="3" id="KW-0378">Hydrolase</keyword>
<keyword evidence="7" id="KW-0732">Signal</keyword>
<dbReference type="RefSeq" id="WP_209668341.1">
    <property type="nucleotide sequence ID" value="NZ_JAGGMS010000001.1"/>
</dbReference>
<evidence type="ECO:0000256" key="5">
    <source>
        <dbReference type="PROSITE-ProRule" id="PRU01240"/>
    </source>
</evidence>
<feature type="domain" description="Peptidase S8/S53" evidence="8">
    <location>
        <begin position="99"/>
        <end position="284"/>
    </location>
</feature>
<evidence type="ECO:0000256" key="6">
    <source>
        <dbReference type="SAM" id="MobiDB-lite"/>
    </source>
</evidence>
<dbReference type="SUPFAM" id="SSF52743">
    <property type="entry name" value="Subtilisin-like"/>
    <property type="match status" value="1"/>
</dbReference>
<feature type="region of interest" description="Disordered" evidence="6">
    <location>
        <begin position="24"/>
        <end position="52"/>
    </location>
</feature>
<evidence type="ECO:0000256" key="1">
    <source>
        <dbReference type="ARBA" id="ARBA00011073"/>
    </source>
</evidence>
<dbReference type="PANTHER" id="PTHR43806:SF11">
    <property type="entry name" value="CEREVISIN-RELATED"/>
    <property type="match status" value="1"/>
</dbReference>
<feature type="compositionally biased region" description="Basic and acidic residues" evidence="6">
    <location>
        <begin position="38"/>
        <end position="47"/>
    </location>
</feature>